<proteinExistence type="predicted"/>
<reference evidence="2 3" key="1">
    <citation type="submission" date="2020-02" db="EMBL/GenBank/DDBJ databases">
        <authorList>
            <person name="Ferguson B K."/>
        </authorList>
    </citation>
    <scope>NUCLEOTIDE SEQUENCE [LARGE SCALE GENOMIC DNA]</scope>
</reference>
<dbReference type="Proteomes" id="UP000479190">
    <property type="component" value="Unassembled WGS sequence"/>
</dbReference>
<evidence type="ECO:0000313" key="2">
    <source>
        <dbReference type="EMBL" id="CAB0041320.1"/>
    </source>
</evidence>
<protein>
    <submittedName>
        <fullName evidence="2">Uncharacterized protein</fullName>
    </submittedName>
</protein>
<feature type="compositionally biased region" description="Polar residues" evidence="1">
    <location>
        <begin position="160"/>
        <end position="175"/>
    </location>
</feature>
<dbReference type="Pfam" id="PF03564">
    <property type="entry name" value="DUF1759"/>
    <property type="match status" value="1"/>
</dbReference>
<dbReference type="InterPro" id="IPR005312">
    <property type="entry name" value="DUF1759"/>
</dbReference>
<dbReference type="OrthoDB" id="7994850at2759"/>
<dbReference type="PANTHER" id="PTHR47331">
    <property type="entry name" value="PHD-TYPE DOMAIN-CONTAINING PROTEIN"/>
    <property type="match status" value="1"/>
</dbReference>
<evidence type="ECO:0000313" key="3">
    <source>
        <dbReference type="Proteomes" id="UP000479190"/>
    </source>
</evidence>
<feature type="region of interest" description="Disordered" evidence="1">
    <location>
        <begin position="156"/>
        <end position="181"/>
    </location>
</feature>
<keyword evidence="3" id="KW-1185">Reference proteome</keyword>
<accession>A0A6H5IV10</accession>
<name>A0A6H5IV10_9HYME</name>
<dbReference type="EMBL" id="CADCXV010001107">
    <property type="protein sequence ID" value="CAB0041320.1"/>
    <property type="molecule type" value="Genomic_DNA"/>
</dbReference>
<evidence type="ECO:0000256" key="1">
    <source>
        <dbReference type="SAM" id="MobiDB-lite"/>
    </source>
</evidence>
<sequence>MNYLRTYVKGEAAELLQEVPSGGEHFPTAWRVLLSHYDNRRLLVNKLMTKLMALPPMANESAAELMRVLNGVRNLLQALKALGSPVDHWDHLTVFLTRSKITQKCQSKWEDNVKQAGGPTVPDTFENLCKFLEAERNALSLLESTKDFVKEATQDKSELKSATTSRGHKSSNFVQAKQDKSACPVYSETYTIEQCSKFRRQRQ</sequence>
<gene>
    <name evidence="2" type="ORF">TBRA_LOCUS12992</name>
</gene>
<organism evidence="2 3">
    <name type="scientific">Trichogramma brassicae</name>
    <dbReference type="NCBI Taxonomy" id="86971"/>
    <lineage>
        <taxon>Eukaryota</taxon>
        <taxon>Metazoa</taxon>
        <taxon>Ecdysozoa</taxon>
        <taxon>Arthropoda</taxon>
        <taxon>Hexapoda</taxon>
        <taxon>Insecta</taxon>
        <taxon>Pterygota</taxon>
        <taxon>Neoptera</taxon>
        <taxon>Endopterygota</taxon>
        <taxon>Hymenoptera</taxon>
        <taxon>Apocrita</taxon>
        <taxon>Proctotrupomorpha</taxon>
        <taxon>Chalcidoidea</taxon>
        <taxon>Trichogrammatidae</taxon>
        <taxon>Trichogramma</taxon>
    </lineage>
</organism>
<dbReference type="AlphaFoldDB" id="A0A6H5IV10"/>